<evidence type="ECO:0000313" key="2">
    <source>
        <dbReference type="EMBL" id="CAD9183852.1"/>
    </source>
</evidence>
<feature type="compositionally biased region" description="Low complexity" evidence="1">
    <location>
        <begin position="51"/>
        <end position="62"/>
    </location>
</feature>
<feature type="region of interest" description="Disordered" evidence="1">
    <location>
        <begin position="383"/>
        <end position="405"/>
    </location>
</feature>
<organism evidence="2">
    <name type="scientific">Alexandrium catenella</name>
    <name type="common">Red tide dinoflagellate</name>
    <name type="synonym">Gonyaulax catenella</name>
    <dbReference type="NCBI Taxonomy" id="2925"/>
    <lineage>
        <taxon>Eukaryota</taxon>
        <taxon>Sar</taxon>
        <taxon>Alveolata</taxon>
        <taxon>Dinophyceae</taxon>
        <taxon>Gonyaulacales</taxon>
        <taxon>Pyrocystaceae</taxon>
        <taxon>Alexandrium</taxon>
    </lineage>
</organism>
<reference evidence="2" key="1">
    <citation type="submission" date="2021-01" db="EMBL/GenBank/DDBJ databases">
        <authorList>
            <person name="Corre E."/>
            <person name="Pelletier E."/>
            <person name="Niang G."/>
            <person name="Scheremetjew M."/>
            <person name="Finn R."/>
            <person name="Kale V."/>
            <person name="Holt S."/>
            <person name="Cochrane G."/>
            <person name="Meng A."/>
            <person name="Brown T."/>
            <person name="Cohen L."/>
        </authorList>
    </citation>
    <scope>NUCLEOTIDE SEQUENCE</scope>
    <source>
        <strain evidence="2">OF101</strain>
    </source>
</reference>
<sequence>MRGGGAPRGSASIPVSGGSPPAASTPAVLPPPSSESSLDRVPSRSISQMDLSVPALPSSSSLVPPPAQAAGTAPNLNGVPPASTGPGLAPGASVSVTGALVPGKSFAAAPVNFGAPGQAPPPAISGAPTPLVGSPQAARTLQARSPSRSRNVNPSVMSHNMYASPFAVRKQDPMVNMFSPQVPAPPPPVFAMQRCNTSMTSSNNSFYFPQHQHAVAGPHNPNPNPVPASHYVADGVDPIDLMLSVGLSSLDRTTSSKLVMRRLGMGKYEIDGRRVSLKWADQGGQPGLMVCEDEVVDKGSEMPLLAYLSQAANVAASLSGGRADMPKIACVPKEQRLTFAEEVPEQISTLEVERVGNERCESMRIACEQARLREQAAEAYTNGMYGQRQQRSLPPPPGLPMPFLN</sequence>
<name>A0A7S1S5Z2_ALECA</name>
<protein>
    <submittedName>
        <fullName evidence="2">Uncharacterized protein</fullName>
    </submittedName>
</protein>
<proteinExistence type="predicted"/>
<feature type="compositionally biased region" description="Low complexity" evidence="1">
    <location>
        <begin position="144"/>
        <end position="156"/>
    </location>
</feature>
<accession>A0A7S1S5Z2</accession>
<feature type="region of interest" description="Disordered" evidence="1">
    <location>
        <begin position="119"/>
        <end position="156"/>
    </location>
</feature>
<dbReference type="EMBL" id="HBGE01101725">
    <property type="protein sequence ID" value="CAD9183852.1"/>
    <property type="molecule type" value="Transcribed_RNA"/>
</dbReference>
<gene>
    <name evidence="2" type="ORF">ACAT0790_LOCUS60624</name>
</gene>
<feature type="compositionally biased region" description="Pro residues" evidence="1">
    <location>
        <begin position="393"/>
        <end position="405"/>
    </location>
</feature>
<dbReference type="AlphaFoldDB" id="A0A7S1S5Z2"/>
<feature type="region of interest" description="Disordered" evidence="1">
    <location>
        <begin position="1"/>
        <end position="84"/>
    </location>
</feature>
<evidence type="ECO:0000256" key="1">
    <source>
        <dbReference type="SAM" id="MobiDB-lite"/>
    </source>
</evidence>